<organism evidence="1">
    <name type="scientific">hydrothermal vent metagenome</name>
    <dbReference type="NCBI Taxonomy" id="652676"/>
    <lineage>
        <taxon>unclassified sequences</taxon>
        <taxon>metagenomes</taxon>
        <taxon>ecological metagenomes</taxon>
    </lineage>
</organism>
<dbReference type="SUPFAM" id="SSF46785">
    <property type="entry name" value="Winged helix' DNA-binding domain"/>
    <property type="match status" value="1"/>
</dbReference>
<evidence type="ECO:0000313" key="1">
    <source>
        <dbReference type="EMBL" id="VAX16748.1"/>
    </source>
</evidence>
<proteinExistence type="predicted"/>
<name>A0A3B1BZ44_9ZZZZ</name>
<reference evidence="1" key="1">
    <citation type="submission" date="2018-06" db="EMBL/GenBank/DDBJ databases">
        <authorList>
            <person name="Zhirakovskaya E."/>
        </authorList>
    </citation>
    <scope>NUCLEOTIDE SEQUENCE</scope>
</reference>
<dbReference type="InterPro" id="IPR036390">
    <property type="entry name" value="WH_DNA-bd_sf"/>
</dbReference>
<accession>A0A3B1BZ44</accession>
<dbReference type="PANTHER" id="PTHR33221:SF14">
    <property type="entry name" value="HTH-TYPE TRANSCRIPTIONAL REGULATOR AQ_268-RELATED"/>
    <property type="match status" value="1"/>
</dbReference>
<evidence type="ECO:0008006" key="2">
    <source>
        <dbReference type="Google" id="ProtNLM"/>
    </source>
</evidence>
<dbReference type="EMBL" id="UOGC01000037">
    <property type="protein sequence ID" value="VAX16748.1"/>
    <property type="molecule type" value="Genomic_DNA"/>
</dbReference>
<dbReference type="InterPro" id="IPR000944">
    <property type="entry name" value="Tscrpt_reg_Rrf2"/>
</dbReference>
<dbReference type="Gene3D" id="1.10.10.10">
    <property type="entry name" value="Winged helix-like DNA-binding domain superfamily/Winged helix DNA-binding domain"/>
    <property type="match status" value="1"/>
</dbReference>
<dbReference type="GO" id="GO:0003700">
    <property type="term" value="F:DNA-binding transcription factor activity"/>
    <property type="evidence" value="ECO:0007669"/>
    <property type="project" value="TreeGrafter"/>
</dbReference>
<dbReference type="Pfam" id="PF02082">
    <property type="entry name" value="Rrf2"/>
    <property type="match status" value="1"/>
</dbReference>
<dbReference type="InterPro" id="IPR030489">
    <property type="entry name" value="TR_Rrf2-type_CS"/>
</dbReference>
<gene>
    <name evidence="1" type="ORF">MNBD_NITROSPINAE01-1273</name>
</gene>
<dbReference type="PROSITE" id="PS01332">
    <property type="entry name" value="HTH_RRF2_1"/>
    <property type="match status" value="1"/>
</dbReference>
<dbReference type="InterPro" id="IPR036388">
    <property type="entry name" value="WH-like_DNA-bd_sf"/>
</dbReference>
<protein>
    <recommendedName>
        <fullName evidence="2">Rrf2 family transcriptional regulator</fullName>
    </recommendedName>
</protein>
<dbReference type="NCBIfam" id="TIGR00738">
    <property type="entry name" value="rrf2_super"/>
    <property type="match status" value="1"/>
</dbReference>
<dbReference type="PROSITE" id="PS51197">
    <property type="entry name" value="HTH_RRF2_2"/>
    <property type="match status" value="1"/>
</dbReference>
<dbReference type="AlphaFoldDB" id="A0A3B1BZ44"/>
<dbReference type="GO" id="GO:0005829">
    <property type="term" value="C:cytosol"/>
    <property type="evidence" value="ECO:0007669"/>
    <property type="project" value="TreeGrafter"/>
</dbReference>
<sequence length="148" mass="16972">MKFSARFEYALQALLYLKCEPDEAPVSGREMSEKLNLPYRFLEQILSDLKKRGVVRSIRGQHGGYRLNLEPEEISIFDIYEVTDGKFEPWDCSTAESGDRCGQNHNMCVVNIFYSDFKSTFKSLMKSYTLDKLCSAAMKLKTEAITAK</sequence>
<dbReference type="PANTHER" id="PTHR33221">
    <property type="entry name" value="WINGED HELIX-TURN-HELIX TRANSCRIPTIONAL REGULATOR, RRF2 FAMILY"/>
    <property type="match status" value="1"/>
</dbReference>